<name>A0A8X7VIF4_BRACI</name>
<gene>
    <name evidence="1" type="ORF">Bca52824_023556</name>
</gene>
<evidence type="ECO:0000313" key="1">
    <source>
        <dbReference type="EMBL" id="KAG2311999.1"/>
    </source>
</evidence>
<evidence type="ECO:0000313" key="2">
    <source>
        <dbReference type="Proteomes" id="UP000886595"/>
    </source>
</evidence>
<dbReference type="AlphaFoldDB" id="A0A8X7VIF4"/>
<sequence length="168" mass="18737">MTPLVQENVVAGDVDKFVTIKVYSRKTDKMVLYAEFREDFIDLLFSFLAIPLEFAWELSVDSVNMGCAGNLNRSVRDLSFEKQKEATVFELNIDEQMINISKAEAVSLLRASLITTSALTNGLSNFHSIMKPQEASQSASKVSKSEKKPLRHGPCYLWPLDSATVVLA</sequence>
<dbReference type="InterPro" id="IPR007750">
    <property type="entry name" value="DUF674"/>
</dbReference>
<reference evidence="1 2" key="1">
    <citation type="submission" date="2020-02" db="EMBL/GenBank/DDBJ databases">
        <authorList>
            <person name="Ma Q."/>
            <person name="Huang Y."/>
            <person name="Song X."/>
            <person name="Pei D."/>
        </authorList>
    </citation>
    <scope>NUCLEOTIDE SEQUENCE [LARGE SCALE GENOMIC DNA]</scope>
    <source>
        <strain evidence="1">Sxm20200214</strain>
        <tissue evidence="1">Leaf</tissue>
    </source>
</reference>
<proteinExistence type="predicted"/>
<dbReference type="PANTHER" id="PTHR33103:SF27">
    <property type="entry name" value="OS04G0594700 PROTEIN"/>
    <property type="match status" value="1"/>
</dbReference>
<accession>A0A8X7VIF4</accession>
<dbReference type="Pfam" id="PF05056">
    <property type="entry name" value="DUF674"/>
    <property type="match status" value="1"/>
</dbReference>
<dbReference type="EMBL" id="JAAMPC010000005">
    <property type="protein sequence ID" value="KAG2311999.1"/>
    <property type="molecule type" value="Genomic_DNA"/>
</dbReference>
<dbReference type="Proteomes" id="UP000886595">
    <property type="component" value="Unassembled WGS sequence"/>
</dbReference>
<dbReference type="OrthoDB" id="1277335at2759"/>
<comment type="caution">
    <text evidence="1">The sequence shown here is derived from an EMBL/GenBank/DDBJ whole genome shotgun (WGS) entry which is preliminary data.</text>
</comment>
<organism evidence="1 2">
    <name type="scientific">Brassica carinata</name>
    <name type="common">Ethiopian mustard</name>
    <name type="synonym">Abyssinian cabbage</name>
    <dbReference type="NCBI Taxonomy" id="52824"/>
    <lineage>
        <taxon>Eukaryota</taxon>
        <taxon>Viridiplantae</taxon>
        <taxon>Streptophyta</taxon>
        <taxon>Embryophyta</taxon>
        <taxon>Tracheophyta</taxon>
        <taxon>Spermatophyta</taxon>
        <taxon>Magnoliopsida</taxon>
        <taxon>eudicotyledons</taxon>
        <taxon>Gunneridae</taxon>
        <taxon>Pentapetalae</taxon>
        <taxon>rosids</taxon>
        <taxon>malvids</taxon>
        <taxon>Brassicales</taxon>
        <taxon>Brassicaceae</taxon>
        <taxon>Brassiceae</taxon>
        <taxon>Brassica</taxon>
    </lineage>
</organism>
<dbReference type="PANTHER" id="PTHR33103">
    <property type="entry name" value="OS01G0153900 PROTEIN"/>
    <property type="match status" value="1"/>
</dbReference>
<protein>
    <submittedName>
        <fullName evidence="1">Uncharacterized protein</fullName>
    </submittedName>
</protein>
<keyword evidence="2" id="KW-1185">Reference proteome</keyword>